<evidence type="ECO:0000313" key="16">
    <source>
        <dbReference type="EMBL" id="MBH8563739.1"/>
    </source>
</evidence>
<feature type="domain" description="PAS" evidence="14">
    <location>
        <begin position="697"/>
        <end position="773"/>
    </location>
</feature>
<feature type="domain" description="Response regulatory" evidence="13">
    <location>
        <begin position="9"/>
        <end position="125"/>
    </location>
</feature>
<dbReference type="PROSITE" id="PS50110">
    <property type="entry name" value="RESPONSE_REGULATORY"/>
    <property type="match status" value="2"/>
</dbReference>
<dbReference type="Pfam" id="PF13185">
    <property type="entry name" value="GAF_2"/>
    <property type="match status" value="1"/>
</dbReference>
<dbReference type="FunFam" id="3.30.450.20:FF:000099">
    <property type="entry name" value="Sensory box sensor histidine kinase"/>
    <property type="match status" value="1"/>
</dbReference>
<dbReference type="Pfam" id="PF01590">
    <property type="entry name" value="GAF"/>
    <property type="match status" value="2"/>
</dbReference>
<dbReference type="SMART" id="SM00086">
    <property type="entry name" value="PAC"/>
    <property type="match status" value="4"/>
</dbReference>
<dbReference type="GO" id="GO:0000155">
    <property type="term" value="F:phosphorelay sensor kinase activity"/>
    <property type="evidence" value="ECO:0007669"/>
    <property type="project" value="InterPro"/>
</dbReference>
<dbReference type="SUPFAM" id="SSF55781">
    <property type="entry name" value="GAF domain-like"/>
    <property type="match status" value="3"/>
</dbReference>
<evidence type="ECO:0000256" key="1">
    <source>
        <dbReference type="ARBA" id="ARBA00000085"/>
    </source>
</evidence>
<dbReference type="SMART" id="SM00448">
    <property type="entry name" value="REC"/>
    <property type="match status" value="2"/>
</dbReference>
<evidence type="ECO:0000256" key="10">
    <source>
        <dbReference type="SAM" id="Coils"/>
    </source>
</evidence>
<evidence type="ECO:0000259" key="14">
    <source>
        <dbReference type="PROSITE" id="PS50112"/>
    </source>
</evidence>
<keyword evidence="4 9" id="KW-0597">Phosphoprotein</keyword>
<comment type="caution">
    <text evidence="16">The sequence shown here is derived from an EMBL/GenBank/DDBJ whole genome shotgun (WGS) entry which is preliminary data.</text>
</comment>
<evidence type="ECO:0000259" key="12">
    <source>
        <dbReference type="PROSITE" id="PS50109"/>
    </source>
</evidence>
<dbReference type="InterPro" id="IPR005467">
    <property type="entry name" value="His_kinase_dom"/>
</dbReference>
<dbReference type="Pfam" id="PF08447">
    <property type="entry name" value="PAS_3"/>
    <property type="match status" value="2"/>
</dbReference>
<dbReference type="SUPFAM" id="SSF52172">
    <property type="entry name" value="CheY-like"/>
    <property type="match status" value="2"/>
</dbReference>
<dbReference type="PROSITE" id="PS50112">
    <property type="entry name" value="PAS"/>
    <property type="match status" value="6"/>
</dbReference>
<dbReference type="SUPFAM" id="SSF55785">
    <property type="entry name" value="PYP-like sensor domain (PAS domain)"/>
    <property type="match status" value="6"/>
</dbReference>
<keyword evidence="5" id="KW-0808">Transferase</keyword>
<dbReference type="InterPro" id="IPR003594">
    <property type="entry name" value="HATPase_dom"/>
</dbReference>
<dbReference type="SUPFAM" id="SSF47384">
    <property type="entry name" value="Homodimeric domain of signal transducing histidine kinase"/>
    <property type="match status" value="1"/>
</dbReference>
<dbReference type="InterPro" id="IPR016132">
    <property type="entry name" value="Phyto_chromo_attachment"/>
</dbReference>
<dbReference type="InterPro" id="IPR035965">
    <property type="entry name" value="PAS-like_dom_sf"/>
</dbReference>
<keyword evidence="6" id="KW-0418">Kinase</keyword>
<dbReference type="InterPro" id="IPR011006">
    <property type="entry name" value="CheY-like_superfamily"/>
</dbReference>
<dbReference type="InterPro" id="IPR036097">
    <property type="entry name" value="HisK_dim/P_sf"/>
</dbReference>
<dbReference type="GO" id="GO:0006355">
    <property type="term" value="P:regulation of DNA-templated transcription"/>
    <property type="evidence" value="ECO:0007669"/>
    <property type="project" value="InterPro"/>
</dbReference>
<dbReference type="InterPro" id="IPR013656">
    <property type="entry name" value="PAS_4"/>
</dbReference>
<dbReference type="PRINTS" id="PR00344">
    <property type="entry name" value="BCTRLSENSOR"/>
</dbReference>
<feature type="domain" description="PAS" evidence="14">
    <location>
        <begin position="992"/>
        <end position="1064"/>
    </location>
</feature>
<keyword evidence="7" id="KW-0902">Two-component regulatory system</keyword>
<evidence type="ECO:0000313" key="17">
    <source>
        <dbReference type="Proteomes" id="UP000632766"/>
    </source>
</evidence>
<dbReference type="CDD" id="cd00082">
    <property type="entry name" value="HisKA"/>
    <property type="match status" value="1"/>
</dbReference>
<dbReference type="SMART" id="SM00387">
    <property type="entry name" value="HATPase_c"/>
    <property type="match status" value="1"/>
</dbReference>
<dbReference type="InterPro" id="IPR001610">
    <property type="entry name" value="PAC"/>
</dbReference>
<dbReference type="InterPro" id="IPR036890">
    <property type="entry name" value="HATPase_C_sf"/>
</dbReference>
<feature type="domain" description="PAS" evidence="14">
    <location>
        <begin position="1250"/>
        <end position="1320"/>
    </location>
</feature>
<dbReference type="InterPro" id="IPR004358">
    <property type="entry name" value="Sig_transdc_His_kin-like_C"/>
</dbReference>
<dbReference type="InterPro" id="IPR003018">
    <property type="entry name" value="GAF"/>
</dbReference>
<evidence type="ECO:0000256" key="3">
    <source>
        <dbReference type="ARBA" id="ARBA00012438"/>
    </source>
</evidence>
<dbReference type="PROSITE" id="PS50113">
    <property type="entry name" value="PAC"/>
    <property type="match status" value="4"/>
</dbReference>
<dbReference type="Pfam" id="PF08448">
    <property type="entry name" value="PAS_4"/>
    <property type="match status" value="1"/>
</dbReference>
<dbReference type="SUPFAM" id="SSF55874">
    <property type="entry name" value="ATPase domain of HSP90 chaperone/DNA topoisomerase II/histidine kinase"/>
    <property type="match status" value="1"/>
</dbReference>
<dbReference type="NCBIfam" id="TIGR00229">
    <property type="entry name" value="sensory_box"/>
    <property type="match status" value="6"/>
</dbReference>
<dbReference type="CDD" id="cd00130">
    <property type="entry name" value="PAS"/>
    <property type="match status" value="6"/>
</dbReference>
<dbReference type="PROSITE" id="PS50046">
    <property type="entry name" value="PHYTOCHROME_2"/>
    <property type="match status" value="1"/>
</dbReference>
<comment type="catalytic activity">
    <reaction evidence="1">
        <text>ATP + protein L-histidine = ADP + protein N-phospho-L-histidine.</text>
        <dbReference type="EC" id="2.7.13.3"/>
    </reaction>
</comment>
<proteinExistence type="inferred from homology"/>
<dbReference type="SMART" id="SM00388">
    <property type="entry name" value="HisKA"/>
    <property type="match status" value="1"/>
</dbReference>
<reference evidence="16 17" key="1">
    <citation type="journal article" date="2021" name="Int. J. Syst. Evol. Microbiol.">
        <title>Amazonocrinis nigriterrae gen. nov., sp. nov., Atlanticothrix silvestris gen. nov., sp. nov. and Dendronalium phyllosphericum gen. nov., sp. nov., nostocacean cyanobacteria from Brazilian environments.</title>
        <authorList>
            <person name="Alvarenga D.O."/>
            <person name="Andreote A.P.D."/>
            <person name="Branco L.H.Z."/>
            <person name="Delbaje E."/>
            <person name="Cruz R.B."/>
            <person name="Varani A.M."/>
            <person name="Fiore M.F."/>
        </authorList>
    </citation>
    <scope>NUCLEOTIDE SEQUENCE [LARGE SCALE GENOMIC DNA]</scope>
    <source>
        <strain evidence="16 17">CENA67</strain>
    </source>
</reference>
<dbReference type="SMART" id="SM00065">
    <property type="entry name" value="GAF"/>
    <property type="match status" value="3"/>
</dbReference>
<evidence type="ECO:0000256" key="6">
    <source>
        <dbReference type="ARBA" id="ARBA00022777"/>
    </source>
</evidence>
<feature type="domain" description="PAC" evidence="15">
    <location>
        <begin position="463"/>
        <end position="515"/>
    </location>
</feature>
<dbReference type="RefSeq" id="WP_198125606.1">
    <property type="nucleotide sequence ID" value="NZ_JAECZC010000029.1"/>
</dbReference>
<keyword evidence="17" id="KW-1185">Reference proteome</keyword>
<dbReference type="Gene3D" id="3.30.565.10">
    <property type="entry name" value="Histidine kinase-like ATPase, C-terminal domain"/>
    <property type="match status" value="1"/>
</dbReference>
<evidence type="ECO:0000256" key="4">
    <source>
        <dbReference type="ARBA" id="ARBA00022553"/>
    </source>
</evidence>
<sequence>MRTVAQKIKINLVVNSLKDLKFLSEILQEEGYQVEGFISGQVAINAVFKMLPDLILVDTIMPEMAQYEVEQYLTDHHPNQDIPIIFIGAINQIHNKINFSQFGAVDYITKPLCREEVVVRVKNKLTIQKLQKKINKLKKQNKQLLGDIKQYQQLTAELKQRYQQVESIINTTKIGICLTDNKGYFVEVNPAYCQMYGLTREELIGQKFTLHYSNLTVVEKAKLIQQYQDFINNGYDSESQELWITRQDGFQLNVEMTQGVCHQNDGKTFVVTTLINMSDIWQKLTSRLRQQTEDTEVTNDASCTPLATLRSAAQSASTTKGTLATHWLSQTPWKATSTTHNGMEFAAACNELDLLKQEKQAYDKLDSPNLQLLQEQNPDRLLVEAALKASESKYRQLVEASQDIIWSLDISGQITFVNPAVKRVYGYEPEEIIGCSWVDFISIDQIADNQQIFAHLLNGEPIFQHEITCIAKNGDCYYLMVNAIAFKNEQGLVIGATGTASNITEYKRVQQALQEKTIKLRNHNLVLTELAKNQLLYQGDLKAAFSEITEAGAKNIAVERVSIWLYNDTASYMQCFDLFEQSRNQHSAELTLSVADYPAYFQAMQQNQQIVADDAHTDPRTQELAEFYLFPFNITSTLNTPIRFAGNTVGVLCLEAVGVIHSWTLEDQNFARSLGNLVSLALEAQKRQRAEAAHRASEKKLTSAFRASPDPIALSTFPETRYTEVNDSFCRLFGYSPSQVIGRTNKELNIWVNPQECTFLTQILQQRKAIRNHEVDFRTANGEVKTTLFSAELIEIDGQQYILGTAKDITERKLAENESRLLLLTSQAITRAVDVKSALKLVLRLICNTINWDFGEAWIPTDDNSTLEHSLVWYAESSDLEEFGRQSQSVKFPLGAGLPGRVWYNREPEWIENVSQVTEPIFWRSPQAAKVGLKAGFGVPILAGKEVLAVLVFFKRRLLPVDKRLLLLVRAVAAQLGGLIERKHVEAAHRLSEERLHLALEASDLGLWDWNISSGKIYRDWRWKKMLGYKDDEIPDNELTMAELIHPEDQATVNSALNAHIQGATPVYEVEFRMRCSSGEWKWIQSRGQIFERDEKGTPLRMTGTHKDITERKTLERELALRQARLNAFFSSAPVGLHIVDNQLRFVQINELLADIHGKSQQDHIGKTLREIVPKMASLVTPFYQQVLLTGQPILNLELSIPSPKQLHNIRHFLTSYFPIPGEDDRPSGVGTVMVEISDRKLAELALQESQRRYQTLAEASPVCIFHADVEGNALYLNQRWSEITGLSYRDSLGKGWTRAIHPDDRDRVISLWQKAVASRTVPTQSEHRYLRPDGKVVWVIAQALPDIDENGEIQSYIGTITDITERKIAEEALRESAERERAIAQVIQRMRQTLDLETIFAATTQELRQVLNCDRVVVYRFNLHWDGEFVSESVAEGWISMIEEHKNHPHLMENAFKGDRCLVNILNNGDEQEQNTNNIQTIQGTSCRCVPDIYKVGFDSRYINLLERFQAKAYIIVPILCGDQLWGLLATYQNSVPRQWKTGETNIVVQIGNQLGVALQQAQLLAQTQRQSQALQEAVIAADAANRAKSEFLANMSHELRTPLNAILGFTQVMSHDKSLSREHQQNLTIINRAGEHLLNLINDILEMSKIEAGRTTLNVISFDLIHLLQSLQEMLHFRAASKKLELIFEYSPDIPQYVQIDESRLRQVLLNLLGNAIKFTISGSVTLRVSVVSSQWSVVSNNKQLPTHNGQLTLHFEVQDTGPGISPQEIDLLFEAFGQTESGRKSQHGTGLGLAISRKYVQLMGGDITVSSKLGVGSTFSFDIQIGVARASEIQIHQTQRQVIGLAPEQKEYRILVVDDVTDNRIVLVKLLEIIGFAVREAGNGQQAIAQCLEWQPHLIFMDMRMPVMDGYEATRKIKARQMERWKDGEETLPHPPHFSYLAHSCVIDAYPIIIALTANAFEEQREAMMKAGCDDLINKPFREEEILEKISKYLGVKYIYQEESNQILDARQQTQEQILTSEDLLPLLSQMSDEWLAQVYNAAAQCSDDLIFQLIEQIPSENTLLKKYLTDLANNFQFDKIMELMSI</sequence>
<dbReference type="InterPro" id="IPR013655">
    <property type="entry name" value="PAS_fold_3"/>
</dbReference>
<evidence type="ECO:0000256" key="8">
    <source>
        <dbReference type="ARBA" id="ARBA00074306"/>
    </source>
</evidence>
<dbReference type="SMART" id="SM00091">
    <property type="entry name" value="PAS"/>
    <property type="match status" value="6"/>
</dbReference>
<feature type="domain" description="Histidine kinase" evidence="12">
    <location>
        <begin position="1596"/>
        <end position="1830"/>
    </location>
</feature>
<gene>
    <name evidence="16" type="ORF">I8748_16330</name>
</gene>
<dbReference type="InterPro" id="IPR001789">
    <property type="entry name" value="Sig_transdc_resp-reg_receiver"/>
</dbReference>
<feature type="domain" description="PAC" evidence="15">
    <location>
        <begin position="771"/>
        <end position="821"/>
    </location>
</feature>
<evidence type="ECO:0000259" key="15">
    <source>
        <dbReference type="PROSITE" id="PS50113"/>
    </source>
</evidence>
<feature type="modified residue" description="4-aspartylphosphate" evidence="9">
    <location>
        <position position="1905"/>
    </location>
</feature>
<dbReference type="Gene3D" id="1.10.287.130">
    <property type="match status" value="1"/>
</dbReference>
<feature type="domain" description="Phytochrome chromophore attachment site" evidence="11">
    <location>
        <begin position="1396"/>
        <end position="1555"/>
    </location>
</feature>
<feature type="domain" description="PAS" evidence="14">
    <location>
        <begin position="1122"/>
        <end position="1182"/>
    </location>
</feature>
<feature type="domain" description="PAC" evidence="15">
    <location>
        <begin position="1324"/>
        <end position="1376"/>
    </location>
</feature>
<feature type="domain" description="PAS" evidence="14">
    <location>
        <begin position="161"/>
        <end position="234"/>
    </location>
</feature>
<accession>A0A8J7HW61</accession>
<evidence type="ECO:0000256" key="7">
    <source>
        <dbReference type="ARBA" id="ARBA00023012"/>
    </source>
</evidence>
<evidence type="ECO:0000259" key="13">
    <source>
        <dbReference type="PROSITE" id="PS50110"/>
    </source>
</evidence>
<dbReference type="InterPro" id="IPR000014">
    <property type="entry name" value="PAS"/>
</dbReference>
<dbReference type="Gene3D" id="3.40.50.2300">
    <property type="match status" value="2"/>
</dbReference>
<dbReference type="PROSITE" id="PS50109">
    <property type="entry name" value="HIS_KIN"/>
    <property type="match status" value="1"/>
</dbReference>
<protein>
    <recommendedName>
        <fullName evidence="8">Circadian input-output histidine kinase CikA</fullName>
        <ecNumber evidence="3">2.7.13.3</ecNumber>
    </recommendedName>
</protein>
<name>A0A8J7HW61_9NOST</name>
<evidence type="ECO:0000256" key="5">
    <source>
        <dbReference type="ARBA" id="ARBA00022679"/>
    </source>
</evidence>
<dbReference type="InterPro" id="IPR029016">
    <property type="entry name" value="GAF-like_dom_sf"/>
</dbReference>
<feature type="coiled-coil region" evidence="10">
    <location>
        <begin position="120"/>
        <end position="168"/>
    </location>
</feature>
<dbReference type="InterPro" id="IPR013767">
    <property type="entry name" value="PAS_fold"/>
</dbReference>
<dbReference type="Pfam" id="PF00512">
    <property type="entry name" value="HisKA"/>
    <property type="match status" value="1"/>
</dbReference>
<feature type="domain" description="Response regulatory" evidence="13">
    <location>
        <begin position="1856"/>
        <end position="1997"/>
    </location>
</feature>
<dbReference type="Proteomes" id="UP000632766">
    <property type="component" value="Unassembled WGS sequence"/>
</dbReference>
<evidence type="ECO:0000256" key="2">
    <source>
        <dbReference type="ARBA" id="ARBA00006402"/>
    </source>
</evidence>
<dbReference type="FunFam" id="3.30.565.10:FF:000010">
    <property type="entry name" value="Sensor histidine kinase RcsC"/>
    <property type="match status" value="1"/>
</dbReference>
<dbReference type="CDD" id="cd17546">
    <property type="entry name" value="REC_hyHK_CKI1_RcsC-like"/>
    <property type="match status" value="1"/>
</dbReference>
<keyword evidence="10" id="KW-0175">Coiled coil</keyword>
<dbReference type="Pfam" id="PF02518">
    <property type="entry name" value="HATPase_c"/>
    <property type="match status" value="1"/>
</dbReference>
<dbReference type="EMBL" id="JAECZC010000029">
    <property type="protein sequence ID" value="MBH8563739.1"/>
    <property type="molecule type" value="Genomic_DNA"/>
</dbReference>
<dbReference type="Gene3D" id="3.30.450.40">
    <property type="match status" value="3"/>
</dbReference>
<dbReference type="FunFam" id="1.10.287.130:FF:000001">
    <property type="entry name" value="Two-component sensor histidine kinase"/>
    <property type="match status" value="1"/>
</dbReference>
<feature type="domain" description="PAS" evidence="14">
    <location>
        <begin position="390"/>
        <end position="460"/>
    </location>
</feature>
<evidence type="ECO:0000259" key="11">
    <source>
        <dbReference type="PROSITE" id="PS50046"/>
    </source>
</evidence>
<dbReference type="InterPro" id="IPR000700">
    <property type="entry name" value="PAS-assoc_C"/>
</dbReference>
<dbReference type="CDD" id="cd16922">
    <property type="entry name" value="HATPase_EvgS-ArcB-TorS-like"/>
    <property type="match status" value="1"/>
</dbReference>
<dbReference type="EC" id="2.7.13.3" evidence="3"/>
<dbReference type="PANTHER" id="PTHR43047">
    <property type="entry name" value="TWO-COMPONENT HISTIDINE PROTEIN KINASE"/>
    <property type="match status" value="1"/>
</dbReference>
<dbReference type="Gene3D" id="3.30.450.20">
    <property type="entry name" value="PAS domain"/>
    <property type="match status" value="6"/>
</dbReference>
<organism evidence="16 17">
    <name type="scientific">Amazonocrinis nigriterrae CENA67</name>
    <dbReference type="NCBI Taxonomy" id="2794033"/>
    <lineage>
        <taxon>Bacteria</taxon>
        <taxon>Bacillati</taxon>
        <taxon>Cyanobacteriota</taxon>
        <taxon>Cyanophyceae</taxon>
        <taxon>Nostocales</taxon>
        <taxon>Nostocaceae</taxon>
        <taxon>Amazonocrinis</taxon>
        <taxon>Amazonocrinis nigriterrae</taxon>
    </lineage>
</organism>
<dbReference type="InterPro" id="IPR003661">
    <property type="entry name" value="HisK_dim/P_dom"/>
</dbReference>
<dbReference type="Pfam" id="PF00989">
    <property type="entry name" value="PAS"/>
    <property type="match status" value="2"/>
</dbReference>
<dbReference type="Pfam" id="PF00072">
    <property type="entry name" value="Response_reg"/>
    <property type="match status" value="2"/>
</dbReference>
<feature type="modified residue" description="4-aspartylphosphate" evidence="9">
    <location>
        <position position="58"/>
    </location>
</feature>
<feature type="domain" description="PAC" evidence="15">
    <location>
        <begin position="1068"/>
        <end position="1121"/>
    </location>
</feature>
<dbReference type="Pfam" id="PF13426">
    <property type="entry name" value="PAS_9"/>
    <property type="match status" value="1"/>
</dbReference>
<comment type="similarity">
    <text evidence="2">In the N-terminal section; belongs to the phytochrome family.</text>
</comment>
<evidence type="ECO:0000256" key="9">
    <source>
        <dbReference type="PROSITE-ProRule" id="PRU00169"/>
    </source>
</evidence>